<evidence type="ECO:0000256" key="2">
    <source>
        <dbReference type="ARBA" id="ARBA00023295"/>
    </source>
</evidence>
<keyword evidence="1 3" id="KW-0378">Hydrolase</keyword>
<feature type="compositionally biased region" description="Basic and acidic residues" evidence="4">
    <location>
        <begin position="23"/>
        <end position="33"/>
    </location>
</feature>
<dbReference type="Pfam" id="PF00150">
    <property type="entry name" value="Cellulase"/>
    <property type="match status" value="1"/>
</dbReference>
<name>A0A3D2SA63_9BACE</name>
<keyword evidence="5" id="KW-0732">Signal</keyword>
<dbReference type="Gene3D" id="2.60.40.1080">
    <property type="match status" value="1"/>
</dbReference>
<dbReference type="Gene3D" id="3.20.20.80">
    <property type="entry name" value="Glycosidases"/>
    <property type="match status" value="1"/>
</dbReference>
<proteinExistence type="inferred from homology"/>
<dbReference type="SUPFAM" id="SSF51445">
    <property type="entry name" value="(Trans)glycosidases"/>
    <property type="match status" value="1"/>
</dbReference>
<feature type="signal peptide" evidence="5">
    <location>
        <begin position="1"/>
        <end position="21"/>
    </location>
</feature>
<evidence type="ECO:0000256" key="5">
    <source>
        <dbReference type="SAM" id="SignalP"/>
    </source>
</evidence>
<comment type="caution">
    <text evidence="7">The sequence shown here is derived from an EMBL/GenBank/DDBJ whole genome shotgun (WGS) entry which is preliminary data.</text>
</comment>
<dbReference type="PROSITE" id="PS51257">
    <property type="entry name" value="PROKAR_LIPOPROTEIN"/>
    <property type="match status" value="1"/>
</dbReference>
<protein>
    <recommendedName>
        <fullName evidence="6">Glycoside hydrolase family 5 domain-containing protein</fullName>
    </recommendedName>
</protein>
<keyword evidence="2 3" id="KW-0326">Glycosidase</keyword>
<sequence>MKRNLKFFVMLLLVGMLSSCSDDKTPIAEEPPKENPTTPEEETTDEESALPVLTVVGRYLKNNKGEIVNLHGFAQTYSPYFNQNAWNNYDVSGCLSYNKRLIDQMQSAGWKFNFIRMHLDPYWSDDTSKESVRYEGHERFSSARFQKYLDELFIPMAKYAISKGLYIVMRPPGVAPEKIAVGDDYQKFLLTVWNIVSKHPDIKNNMDIMFELANEPIHILGPDGTYAGTGSGHFMNLKSYFQTITDKVRANGAKNIIWVPGLSYQSSYSGYATYPIEGENIGYAVHVYPGWYGSDAQSPSAELGGVMGGGYDGFQRGWDAQVMPVANFAPIMITEMDWAPEKYNSSWGKSITGEVGGTGFGANFKYIMDRTGNASWLLFTSPHLLAQFKNVAGTEGNYAFLNDPEACPWPVYHWFKEYAGEAPAEGDLNSLQVAGVTNSLSIRMGDSKNFIVKALYVDGTTRVVTSKSSVISSNSAVLQVNNAGKMVAVKEGQAQVTISYTSSKGVTKQLVLTVNVITPFPLTAAMFNPSIWEKGTFDESTRTLVTGKYGFGGWEYANGLNLSAFKTLTIELGNDNQSSVSFRLFDKTSYWTDPATYDFGSSRKVVVDLQNMKDKNGLRIDPSHLYIIGFWSTGDKPIVIDKVLLDY</sequence>
<gene>
    <name evidence="7" type="ORF">DHW31_00005</name>
</gene>
<evidence type="ECO:0000259" key="6">
    <source>
        <dbReference type="Pfam" id="PF00150"/>
    </source>
</evidence>
<dbReference type="GO" id="GO:0004553">
    <property type="term" value="F:hydrolase activity, hydrolyzing O-glycosyl compounds"/>
    <property type="evidence" value="ECO:0007669"/>
    <property type="project" value="InterPro"/>
</dbReference>
<accession>A0A3D2SA63</accession>
<reference evidence="7 8" key="1">
    <citation type="journal article" date="2018" name="Nat. Biotechnol.">
        <title>A standardized bacterial taxonomy based on genome phylogeny substantially revises the tree of life.</title>
        <authorList>
            <person name="Parks D.H."/>
            <person name="Chuvochina M."/>
            <person name="Waite D.W."/>
            <person name="Rinke C."/>
            <person name="Skarshewski A."/>
            <person name="Chaumeil P.A."/>
            <person name="Hugenholtz P."/>
        </authorList>
    </citation>
    <scope>NUCLEOTIDE SEQUENCE [LARGE SCALE GENOMIC DNA]</scope>
    <source>
        <strain evidence="7">UBA9667</strain>
    </source>
</reference>
<evidence type="ECO:0000313" key="8">
    <source>
        <dbReference type="Proteomes" id="UP000263098"/>
    </source>
</evidence>
<dbReference type="GO" id="GO:0000272">
    <property type="term" value="P:polysaccharide catabolic process"/>
    <property type="evidence" value="ECO:0007669"/>
    <property type="project" value="InterPro"/>
</dbReference>
<feature type="region of interest" description="Disordered" evidence="4">
    <location>
        <begin position="23"/>
        <end position="47"/>
    </location>
</feature>
<evidence type="ECO:0000256" key="3">
    <source>
        <dbReference type="RuleBase" id="RU361153"/>
    </source>
</evidence>
<comment type="similarity">
    <text evidence="3">Belongs to the glycosyl hydrolase 5 (cellulase A) family.</text>
</comment>
<feature type="domain" description="Glycoside hydrolase family 5" evidence="6">
    <location>
        <begin position="106"/>
        <end position="298"/>
    </location>
</feature>
<evidence type="ECO:0000313" key="7">
    <source>
        <dbReference type="EMBL" id="HCK23165.1"/>
    </source>
</evidence>
<dbReference type="Proteomes" id="UP000263098">
    <property type="component" value="Unassembled WGS sequence"/>
</dbReference>
<dbReference type="AlphaFoldDB" id="A0A3D2SA63"/>
<evidence type="ECO:0000256" key="4">
    <source>
        <dbReference type="SAM" id="MobiDB-lite"/>
    </source>
</evidence>
<dbReference type="InterPro" id="IPR001547">
    <property type="entry name" value="Glyco_hydro_5"/>
</dbReference>
<evidence type="ECO:0000256" key="1">
    <source>
        <dbReference type="ARBA" id="ARBA00022801"/>
    </source>
</evidence>
<dbReference type="InterPro" id="IPR017853">
    <property type="entry name" value="GH"/>
</dbReference>
<dbReference type="EMBL" id="DPVG01000001">
    <property type="protein sequence ID" value="HCK23165.1"/>
    <property type="molecule type" value="Genomic_DNA"/>
</dbReference>
<organism evidence="7 8">
    <name type="scientific">Bacteroides graminisolvens</name>
    <dbReference type="NCBI Taxonomy" id="477666"/>
    <lineage>
        <taxon>Bacteria</taxon>
        <taxon>Pseudomonadati</taxon>
        <taxon>Bacteroidota</taxon>
        <taxon>Bacteroidia</taxon>
        <taxon>Bacteroidales</taxon>
        <taxon>Bacteroidaceae</taxon>
        <taxon>Bacteroides</taxon>
    </lineage>
</organism>
<feature type="chain" id="PRO_5017789322" description="Glycoside hydrolase family 5 domain-containing protein" evidence="5">
    <location>
        <begin position="22"/>
        <end position="647"/>
    </location>
</feature>